<evidence type="ECO:0000259" key="1">
    <source>
        <dbReference type="Pfam" id="PF13924"/>
    </source>
</evidence>
<dbReference type="Proteomes" id="UP001302126">
    <property type="component" value="Unassembled WGS sequence"/>
</dbReference>
<dbReference type="Pfam" id="PF13924">
    <property type="entry name" value="Lipocalin_5"/>
    <property type="match status" value="1"/>
</dbReference>
<dbReference type="EMBL" id="MU864436">
    <property type="protein sequence ID" value="KAK4185913.1"/>
    <property type="molecule type" value="Genomic_DNA"/>
</dbReference>
<feature type="domain" description="Lipocalin-like" evidence="1">
    <location>
        <begin position="11"/>
        <end position="165"/>
    </location>
</feature>
<dbReference type="AlphaFoldDB" id="A0AAN6WPG2"/>
<sequence>MKPNPFAAIAGIYQLHNYTNYDQNNQPFNQPNWGTSTPEGIINYSPTGFVSTVMRSSDPALLPSSDLTYPPKANQSDHDWTLIGRSTLAYAGPYTVHEVGKGYGWIEHGPLVFTHVPSMTGNSLFRNYSTSRETLGEGGKEKKVVVIKLTFPLGGNGRSELFWKKID</sequence>
<comment type="caution">
    <text evidence="2">The sequence shown here is derived from an EMBL/GenBank/DDBJ whole genome shotgun (WGS) entry which is preliminary data.</text>
</comment>
<name>A0AAN6WPG2_9PEZI</name>
<keyword evidence="3" id="KW-1185">Reference proteome</keyword>
<protein>
    <recommendedName>
        <fullName evidence="1">Lipocalin-like domain-containing protein</fullName>
    </recommendedName>
</protein>
<dbReference type="InterPro" id="IPR024311">
    <property type="entry name" value="Lipocalin-like"/>
</dbReference>
<evidence type="ECO:0000313" key="3">
    <source>
        <dbReference type="Proteomes" id="UP001302126"/>
    </source>
</evidence>
<reference evidence="2" key="2">
    <citation type="submission" date="2023-05" db="EMBL/GenBank/DDBJ databases">
        <authorList>
            <consortium name="Lawrence Berkeley National Laboratory"/>
            <person name="Steindorff A."/>
            <person name="Hensen N."/>
            <person name="Bonometti L."/>
            <person name="Westerberg I."/>
            <person name="Brannstrom I.O."/>
            <person name="Guillou S."/>
            <person name="Cros-Aarteil S."/>
            <person name="Calhoun S."/>
            <person name="Haridas S."/>
            <person name="Kuo A."/>
            <person name="Mondo S."/>
            <person name="Pangilinan J."/>
            <person name="Riley R."/>
            <person name="Labutti K."/>
            <person name="Andreopoulos B."/>
            <person name="Lipzen A."/>
            <person name="Chen C."/>
            <person name="Yanf M."/>
            <person name="Daum C."/>
            <person name="Ng V."/>
            <person name="Clum A."/>
            <person name="Ohm R."/>
            <person name="Martin F."/>
            <person name="Silar P."/>
            <person name="Natvig D."/>
            <person name="Lalanne C."/>
            <person name="Gautier V."/>
            <person name="Ament-Velasquez S.L."/>
            <person name="Kruys A."/>
            <person name="Hutchinson M.I."/>
            <person name="Powell A.J."/>
            <person name="Barry K."/>
            <person name="Miller A.N."/>
            <person name="Grigoriev I.V."/>
            <person name="Debuchy R."/>
            <person name="Gladieux P."/>
            <person name="Thoren M.H."/>
            <person name="Johannesson H."/>
        </authorList>
    </citation>
    <scope>NUCLEOTIDE SEQUENCE</scope>
    <source>
        <strain evidence="2">PSN309</strain>
    </source>
</reference>
<gene>
    <name evidence="2" type="ORF">QBC35DRAFT_502587</name>
</gene>
<reference evidence="2" key="1">
    <citation type="journal article" date="2023" name="Mol. Phylogenet. Evol.">
        <title>Genome-scale phylogeny and comparative genomics of the fungal order Sordariales.</title>
        <authorList>
            <person name="Hensen N."/>
            <person name="Bonometti L."/>
            <person name="Westerberg I."/>
            <person name="Brannstrom I.O."/>
            <person name="Guillou S."/>
            <person name="Cros-Aarteil S."/>
            <person name="Calhoun S."/>
            <person name="Haridas S."/>
            <person name="Kuo A."/>
            <person name="Mondo S."/>
            <person name="Pangilinan J."/>
            <person name="Riley R."/>
            <person name="LaButti K."/>
            <person name="Andreopoulos B."/>
            <person name="Lipzen A."/>
            <person name="Chen C."/>
            <person name="Yan M."/>
            <person name="Daum C."/>
            <person name="Ng V."/>
            <person name="Clum A."/>
            <person name="Steindorff A."/>
            <person name="Ohm R.A."/>
            <person name="Martin F."/>
            <person name="Silar P."/>
            <person name="Natvig D.O."/>
            <person name="Lalanne C."/>
            <person name="Gautier V."/>
            <person name="Ament-Velasquez S.L."/>
            <person name="Kruys A."/>
            <person name="Hutchinson M.I."/>
            <person name="Powell A.J."/>
            <person name="Barry K."/>
            <person name="Miller A.N."/>
            <person name="Grigoriev I.V."/>
            <person name="Debuchy R."/>
            <person name="Gladieux P."/>
            <person name="Hiltunen Thoren M."/>
            <person name="Johannesson H."/>
        </authorList>
    </citation>
    <scope>NUCLEOTIDE SEQUENCE</scope>
    <source>
        <strain evidence="2">PSN309</strain>
    </source>
</reference>
<organism evidence="2 3">
    <name type="scientific">Podospora australis</name>
    <dbReference type="NCBI Taxonomy" id="1536484"/>
    <lineage>
        <taxon>Eukaryota</taxon>
        <taxon>Fungi</taxon>
        <taxon>Dikarya</taxon>
        <taxon>Ascomycota</taxon>
        <taxon>Pezizomycotina</taxon>
        <taxon>Sordariomycetes</taxon>
        <taxon>Sordariomycetidae</taxon>
        <taxon>Sordariales</taxon>
        <taxon>Podosporaceae</taxon>
        <taxon>Podospora</taxon>
    </lineage>
</organism>
<accession>A0AAN6WPG2</accession>
<proteinExistence type="predicted"/>
<evidence type="ECO:0000313" key="2">
    <source>
        <dbReference type="EMBL" id="KAK4185913.1"/>
    </source>
</evidence>